<evidence type="ECO:0000313" key="1">
    <source>
        <dbReference type="EMBL" id="EDM97565.1"/>
    </source>
</evidence>
<dbReference type="AlphaFoldDB" id="A6P2H8"/>
<name>A6P2H8_9FIRM</name>
<sequence>MVFQLEREFFLNIPILLDFLVHLISTSVKVKAGFLPKGRPISRASPSIMDFWLCRSPVLWSRDSSGSSSLPGPLS</sequence>
<reference evidence="1 2" key="1">
    <citation type="submission" date="2007-04" db="EMBL/GenBank/DDBJ databases">
        <authorList>
            <person name="Fulton L."/>
            <person name="Clifton S."/>
            <person name="Fulton B."/>
            <person name="Xu J."/>
            <person name="Minx P."/>
            <person name="Pepin K.H."/>
            <person name="Johnson M."/>
            <person name="Thiruvilangam P."/>
            <person name="Bhonagiri V."/>
            <person name="Nash W.E."/>
            <person name="Mardis E.R."/>
            <person name="Wilson R.K."/>
        </authorList>
    </citation>
    <scope>NUCLEOTIDE SEQUENCE [LARGE SCALE GENOMIC DNA]</scope>
    <source>
        <strain evidence="1 2">ATCC 29799</strain>
    </source>
</reference>
<organism evidence="1 2">
    <name type="scientific">Pseudoflavonifractor capillosus ATCC 29799</name>
    <dbReference type="NCBI Taxonomy" id="411467"/>
    <lineage>
        <taxon>Bacteria</taxon>
        <taxon>Bacillati</taxon>
        <taxon>Bacillota</taxon>
        <taxon>Clostridia</taxon>
        <taxon>Eubacteriales</taxon>
        <taxon>Oscillospiraceae</taxon>
        <taxon>Pseudoflavonifractor</taxon>
    </lineage>
</organism>
<reference evidence="1 2" key="2">
    <citation type="submission" date="2007-06" db="EMBL/GenBank/DDBJ databases">
        <title>Draft genome sequence of Pseudoflavonifractor capillosus ATCC 29799.</title>
        <authorList>
            <person name="Sudarsanam P."/>
            <person name="Ley R."/>
            <person name="Guruge J."/>
            <person name="Turnbaugh P.J."/>
            <person name="Mahowald M."/>
            <person name="Liep D."/>
            <person name="Gordon J."/>
        </authorList>
    </citation>
    <scope>NUCLEOTIDE SEQUENCE [LARGE SCALE GENOMIC DNA]</scope>
    <source>
        <strain evidence="1 2">ATCC 29799</strain>
    </source>
</reference>
<gene>
    <name evidence="1" type="ORF">BACCAP_04709</name>
</gene>
<proteinExistence type="predicted"/>
<keyword evidence="2" id="KW-1185">Reference proteome</keyword>
<dbReference type="Proteomes" id="UP000003639">
    <property type="component" value="Unassembled WGS sequence"/>
</dbReference>
<accession>A6P2H8</accession>
<comment type="caution">
    <text evidence="1">The sequence shown here is derived from an EMBL/GenBank/DDBJ whole genome shotgun (WGS) entry which is preliminary data.</text>
</comment>
<dbReference type="EMBL" id="AAXG02000053">
    <property type="protein sequence ID" value="EDM97565.1"/>
    <property type="molecule type" value="Genomic_DNA"/>
</dbReference>
<protein>
    <submittedName>
        <fullName evidence="1">Uncharacterized protein</fullName>
    </submittedName>
</protein>
<evidence type="ECO:0000313" key="2">
    <source>
        <dbReference type="Proteomes" id="UP000003639"/>
    </source>
</evidence>